<dbReference type="Proteomes" id="UP000542125">
    <property type="component" value="Unassembled WGS sequence"/>
</dbReference>
<dbReference type="RefSeq" id="WP_179584626.1">
    <property type="nucleotide sequence ID" value="NZ_JACBYR010000001.1"/>
</dbReference>
<evidence type="ECO:0000256" key="1">
    <source>
        <dbReference type="SAM" id="SignalP"/>
    </source>
</evidence>
<feature type="chain" id="PRO_5031435684" description="Chromosome partitioning protein ParB" evidence="1">
    <location>
        <begin position="33"/>
        <end position="340"/>
    </location>
</feature>
<comment type="caution">
    <text evidence="2">The sequence shown here is derived from an EMBL/GenBank/DDBJ whole genome shotgun (WGS) entry which is preliminary data.</text>
</comment>
<dbReference type="Gene3D" id="3.90.1530.10">
    <property type="entry name" value="Conserved hypothetical protein from pyrococcus furiosus pfu- 392566-001, ParB domain"/>
    <property type="match status" value="1"/>
</dbReference>
<reference evidence="2 3" key="1">
    <citation type="submission" date="2020-07" db="EMBL/GenBank/DDBJ databases">
        <title>Genomic Encyclopedia of Type Strains, Phase IV (KMG-V): Genome sequencing to study the core and pangenomes of soil and plant-associated prokaryotes.</title>
        <authorList>
            <person name="Whitman W."/>
        </authorList>
    </citation>
    <scope>NUCLEOTIDE SEQUENCE [LARGE SCALE GENOMIC DNA]</scope>
    <source>
        <strain evidence="2 3">SAS40</strain>
    </source>
</reference>
<organism evidence="2 3">
    <name type="scientific">Pigmentiphaga litoralis</name>
    <dbReference type="NCBI Taxonomy" id="516702"/>
    <lineage>
        <taxon>Bacteria</taxon>
        <taxon>Pseudomonadati</taxon>
        <taxon>Pseudomonadota</taxon>
        <taxon>Betaproteobacteria</taxon>
        <taxon>Burkholderiales</taxon>
        <taxon>Alcaligenaceae</taxon>
        <taxon>Pigmentiphaga</taxon>
    </lineage>
</organism>
<keyword evidence="3" id="KW-1185">Reference proteome</keyword>
<name>A0A7Y9IS72_9BURK</name>
<dbReference type="AlphaFoldDB" id="A0A7Y9IS72"/>
<dbReference type="InterPro" id="IPR036086">
    <property type="entry name" value="ParB/Sulfiredoxin_sf"/>
</dbReference>
<dbReference type="EMBL" id="JACBYR010000001">
    <property type="protein sequence ID" value="NYE82091.1"/>
    <property type="molecule type" value="Genomic_DNA"/>
</dbReference>
<dbReference type="Pfam" id="PF08857">
    <property type="entry name" value="ParBc_2"/>
    <property type="match status" value="1"/>
</dbReference>
<evidence type="ECO:0008006" key="4">
    <source>
        <dbReference type="Google" id="ProtNLM"/>
    </source>
</evidence>
<gene>
    <name evidence="2" type="ORF">FHW18_001362</name>
</gene>
<dbReference type="CDD" id="cd16390">
    <property type="entry name" value="ParB_N_Srx_like"/>
    <property type="match status" value="1"/>
</dbReference>
<accession>A0A7Y9IS72</accession>
<evidence type="ECO:0000313" key="3">
    <source>
        <dbReference type="Proteomes" id="UP000542125"/>
    </source>
</evidence>
<evidence type="ECO:0000313" key="2">
    <source>
        <dbReference type="EMBL" id="NYE82091.1"/>
    </source>
</evidence>
<keyword evidence="1" id="KW-0732">Signal</keyword>
<protein>
    <recommendedName>
        <fullName evidence="4">Chromosome partitioning protein ParB</fullName>
    </recommendedName>
</protein>
<feature type="signal peptide" evidence="1">
    <location>
        <begin position="1"/>
        <end position="32"/>
    </location>
</feature>
<dbReference type="SUPFAM" id="SSF110849">
    <property type="entry name" value="ParB/Sulfiredoxin"/>
    <property type="match status" value="1"/>
</dbReference>
<dbReference type="InterPro" id="IPR014956">
    <property type="entry name" value="ParBc_2"/>
</dbReference>
<proteinExistence type="predicted"/>
<sequence length="340" mass="37336">MMFPFLRRPAAARAAAALATSLALTGPALASAADVASLPRAIADLAPGAVLHLRIDDLRPTQPAVGYDQIYATLERYRRSPQDKFDDYCFVNGQRGVKAFDAGTSRIDDPASFACKQDAPDAASPHAATLYGVVIGPGGTFYLQSGHHTAVTLTSLPDGGSHVRMTVRVVENYSQMLPGVGFWTRMAAERRVWLRNAQGQMIAPEALPQTFRLVDLRDDPYRSLVFFTRGIGYVRPQGGTPHVEMAWAYWLRKRRDPDLSAYRLDDVTSYRDAVIAAARKMVALRDNDILVDRMTALSLGKLPSFDAKDGLRKVAREGTATQPPGPLLDAVMYKQRFVEP</sequence>